<dbReference type="PaxDb" id="6945-B7Q1X3"/>
<feature type="region of interest" description="Disordered" evidence="1">
    <location>
        <begin position="293"/>
        <end position="325"/>
    </location>
</feature>
<keyword evidence="4" id="KW-1185">Reference proteome</keyword>
<dbReference type="InParanoid" id="B7Q1X3"/>
<feature type="region of interest" description="Disordered" evidence="1">
    <location>
        <begin position="1"/>
        <end position="94"/>
    </location>
</feature>
<feature type="compositionally biased region" description="Polar residues" evidence="1">
    <location>
        <begin position="59"/>
        <end position="69"/>
    </location>
</feature>
<evidence type="ECO:0000313" key="4">
    <source>
        <dbReference type="Proteomes" id="UP000001555"/>
    </source>
</evidence>
<dbReference type="HOGENOM" id="CLU_590917_0_0_1"/>
<reference evidence="2 4" key="1">
    <citation type="submission" date="2008-03" db="EMBL/GenBank/DDBJ databases">
        <title>Annotation of Ixodes scapularis.</title>
        <authorList>
            <consortium name="Ixodes scapularis Genome Project Consortium"/>
            <person name="Caler E."/>
            <person name="Hannick L.I."/>
            <person name="Bidwell S."/>
            <person name="Joardar V."/>
            <person name="Thiagarajan M."/>
            <person name="Amedeo P."/>
            <person name="Galinsky K.J."/>
            <person name="Schobel S."/>
            <person name="Inman J."/>
            <person name="Hostetler J."/>
            <person name="Miller J."/>
            <person name="Hammond M."/>
            <person name="Megy K."/>
            <person name="Lawson D."/>
            <person name="Kodira C."/>
            <person name="Sutton G."/>
            <person name="Meyer J."/>
            <person name="Hill C.A."/>
            <person name="Birren B."/>
            <person name="Nene V."/>
            <person name="Collins F."/>
            <person name="Alarcon-Chaidez F."/>
            <person name="Wikel S."/>
            <person name="Strausberg R."/>
        </authorList>
    </citation>
    <scope>NUCLEOTIDE SEQUENCE [LARGE SCALE GENOMIC DNA]</scope>
    <source>
        <strain evidence="4">Wikel</strain>
        <strain evidence="2">Wikel colony</strain>
    </source>
</reference>
<feature type="region of interest" description="Disordered" evidence="1">
    <location>
        <begin position="443"/>
        <end position="463"/>
    </location>
</feature>
<feature type="compositionally biased region" description="Basic residues" evidence="1">
    <location>
        <begin position="454"/>
        <end position="463"/>
    </location>
</feature>
<feature type="region of interest" description="Disordered" evidence="1">
    <location>
        <begin position="337"/>
        <end position="384"/>
    </location>
</feature>
<dbReference type="EMBL" id="DS840034">
    <property type="protein sequence ID" value="EEC12845.1"/>
    <property type="molecule type" value="Genomic_DNA"/>
</dbReference>
<feature type="compositionally biased region" description="Polar residues" evidence="1">
    <location>
        <begin position="172"/>
        <end position="183"/>
    </location>
</feature>
<dbReference type="Proteomes" id="UP000001555">
    <property type="component" value="Unassembled WGS sequence"/>
</dbReference>
<dbReference type="OrthoDB" id="6513551at2759"/>
<feature type="region of interest" description="Disordered" evidence="1">
    <location>
        <begin position="127"/>
        <end position="280"/>
    </location>
</feature>
<organism>
    <name type="scientific">Ixodes scapularis</name>
    <name type="common">Black-legged tick</name>
    <name type="synonym">Deer tick</name>
    <dbReference type="NCBI Taxonomy" id="6945"/>
    <lineage>
        <taxon>Eukaryota</taxon>
        <taxon>Metazoa</taxon>
        <taxon>Ecdysozoa</taxon>
        <taxon>Arthropoda</taxon>
        <taxon>Chelicerata</taxon>
        <taxon>Arachnida</taxon>
        <taxon>Acari</taxon>
        <taxon>Parasitiformes</taxon>
        <taxon>Ixodida</taxon>
        <taxon>Ixodoidea</taxon>
        <taxon>Ixodidae</taxon>
        <taxon>Ixodinae</taxon>
        <taxon>Ixodes</taxon>
    </lineage>
</organism>
<sequence length="463" mass="50286">MAARSSSADAALGGGGADTGVPGAARVSSRGPTPVLRSIKRTVMQETVSKSVTERKASTKQVTDKATGTEQRHDSHIQTNTSEEVSSKRQEETVELYDGVVHHAAGVATSEPTLAERVAVPHQVETSVPDLTGFSASSPEKKTKLPVTIRVKDDEQAAPEVNAAGTPEESILPTSSILRSMSQDDSEKRPGHRLGWHQEDKIQPFSRSLLPPPVPREAKDEEEEDEVAEPPPSRLNMRRKDSIAVTKLRIMRQQEHPSLEEDLTEEELSPTSPDKKHPSFLPATVISIISEQAEEESELPVSAFNNKPDVPSEEQPVASSTEAVLATKVPETTVVSLEEHSSETTLEQVKPDSDQGKEEVKISSPETLQTSQRPMRVEEIDSTTDVVSSKTEKVATYENASVTSTEVNQVVKKKQSSLEIVGQEAERSGPPAPLVATIVEDVSTHLQTPMDKKGAKKPMFKED</sequence>
<dbReference type="VEuPathDB" id="VectorBase:ISCW009254"/>
<evidence type="ECO:0000313" key="3">
    <source>
        <dbReference type="EnsemblMetazoa" id="ISCW009254-PA"/>
    </source>
</evidence>
<dbReference type="AlphaFoldDB" id="B7Q1X3"/>
<dbReference type="VEuPathDB" id="VectorBase:ISCI009254"/>
<accession>B7Q1X3</accession>
<proteinExistence type="predicted"/>
<dbReference type="EnsemblMetazoa" id="ISCW009254-RA">
    <property type="protein sequence ID" value="ISCW009254-PA"/>
    <property type="gene ID" value="ISCW009254"/>
</dbReference>
<feature type="compositionally biased region" description="Basic and acidic residues" evidence="1">
    <location>
        <begin position="349"/>
        <end position="361"/>
    </location>
</feature>
<name>B7Q1X3_IXOSC</name>
<feature type="compositionally biased region" description="Polar residues" evidence="1">
    <location>
        <begin position="364"/>
        <end position="373"/>
    </location>
</feature>
<dbReference type="EMBL" id="ABJB011082934">
    <property type="status" value="NOT_ANNOTATED_CDS"/>
    <property type="molecule type" value="Genomic_DNA"/>
</dbReference>
<feature type="compositionally biased region" description="Low complexity" evidence="1">
    <location>
        <begin position="1"/>
        <end position="11"/>
    </location>
</feature>
<dbReference type="VEuPathDB" id="VectorBase:ISCP_006379"/>
<reference evidence="3" key="2">
    <citation type="submission" date="2020-05" db="UniProtKB">
        <authorList>
            <consortium name="EnsemblMetazoa"/>
        </authorList>
    </citation>
    <scope>IDENTIFICATION</scope>
    <source>
        <strain evidence="3">wikel</strain>
    </source>
</reference>
<evidence type="ECO:0000256" key="1">
    <source>
        <dbReference type="SAM" id="MobiDB-lite"/>
    </source>
</evidence>
<evidence type="ECO:0000313" key="2">
    <source>
        <dbReference type="EMBL" id="EEC12845.1"/>
    </source>
</evidence>
<gene>
    <name evidence="2" type="ORF">IscW_ISCW009254</name>
</gene>
<protein>
    <submittedName>
        <fullName evidence="2 3">Uncharacterized protein</fullName>
    </submittedName>
</protein>